<gene>
    <name evidence="2" type="ORF">GCM10009422_24800</name>
</gene>
<sequence length="107" mass="11490">MPAFKTLAHATFAATIAAAAVVAIPAVADDARLLRVPHIDLNLSRTADRAVLEARIQAAARAACRPDYDANPVTSRRACVTDAMRRARTQLDHLMVEGRTDSARAAR</sequence>
<dbReference type="RefSeq" id="WP_343794234.1">
    <property type="nucleotide sequence ID" value="NZ_BAAAGA010000005.1"/>
</dbReference>
<keyword evidence="1" id="KW-0732">Signal</keyword>
<reference evidence="2 3" key="1">
    <citation type="journal article" date="2019" name="Int. J. Syst. Evol. Microbiol.">
        <title>The Global Catalogue of Microorganisms (GCM) 10K type strain sequencing project: providing services to taxonomists for standard genome sequencing and annotation.</title>
        <authorList>
            <consortium name="The Broad Institute Genomics Platform"/>
            <consortium name="The Broad Institute Genome Sequencing Center for Infectious Disease"/>
            <person name="Wu L."/>
            <person name="Ma J."/>
        </authorList>
    </citation>
    <scope>NUCLEOTIDE SEQUENCE [LARGE SCALE GENOMIC DNA]</scope>
    <source>
        <strain evidence="2 3">JCM 12928</strain>
    </source>
</reference>
<dbReference type="Proteomes" id="UP001501352">
    <property type="component" value="Unassembled WGS sequence"/>
</dbReference>
<evidence type="ECO:0000313" key="2">
    <source>
        <dbReference type="EMBL" id="GAA0626910.1"/>
    </source>
</evidence>
<dbReference type="EMBL" id="BAAAGA010000005">
    <property type="protein sequence ID" value="GAA0626910.1"/>
    <property type="molecule type" value="Genomic_DNA"/>
</dbReference>
<protein>
    <recommendedName>
        <fullName evidence="4">UrcA family protein</fullName>
    </recommendedName>
</protein>
<accession>A0ABN1H253</accession>
<keyword evidence="3" id="KW-1185">Reference proteome</keyword>
<name>A0ABN1H253_9CAUL</name>
<comment type="caution">
    <text evidence="2">The sequence shown here is derived from an EMBL/GenBank/DDBJ whole genome shotgun (WGS) entry which is preliminary data.</text>
</comment>
<evidence type="ECO:0008006" key="4">
    <source>
        <dbReference type="Google" id="ProtNLM"/>
    </source>
</evidence>
<organism evidence="2 3">
    <name type="scientific">Brevundimonas kwangchunensis</name>
    <dbReference type="NCBI Taxonomy" id="322163"/>
    <lineage>
        <taxon>Bacteria</taxon>
        <taxon>Pseudomonadati</taxon>
        <taxon>Pseudomonadota</taxon>
        <taxon>Alphaproteobacteria</taxon>
        <taxon>Caulobacterales</taxon>
        <taxon>Caulobacteraceae</taxon>
        <taxon>Brevundimonas</taxon>
    </lineage>
</organism>
<evidence type="ECO:0000313" key="3">
    <source>
        <dbReference type="Proteomes" id="UP001501352"/>
    </source>
</evidence>
<evidence type="ECO:0000256" key="1">
    <source>
        <dbReference type="SAM" id="SignalP"/>
    </source>
</evidence>
<proteinExistence type="predicted"/>
<dbReference type="InterPro" id="IPR030972">
    <property type="entry name" value="UrcA_uranyl"/>
</dbReference>
<feature type="signal peptide" evidence="1">
    <location>
        <begin position="1"/>
        <end position="28"/>
    </location>
</feature>
<dbReference type="NCBIfam" id="TIGR04433">
    <property type="entry name" value="UrcA_uranyl"/>
    <property type="match status" value="1"/>
</dbReference>
<feature type="chain" id="PRO_5047434247" description="UrcA family protein" evidence="1">
    <location>
        <begin position="29"/>
        <end position="107"/>
    </location>
</feature>